<accession>A0A9Q3L515</accession>
<name>A0A9Q3L515_9BASI</name>
<dbReference type="InterPro" id="IPR021109">
    <property type="entry name" value="Peptidase_aspartic_dom_sf"/>
</dbReference>
<evidence type="ECO:0000313" key="2">
    <source>
        <dbReference type="Proteomes" id="UP000765509"/>
    </source>
</evidence>
<protein>
    <recommendedName>
        <fullName evidence="3">Retropepsins domain-containing protein</fullName>
    </recommendedName>
</protein>
<evidence type="ECO:0000313" key="1">
    <source>
        <dbReference type="EMBL" id="MBW0591377.1"/>
    </source>
</evidence>
<sequence>MTVYIDNSQHPLIIDSGSHCSIVDKHYLNNHFSNWDKQLFPTKAKNLKSASGKMPSIGTIMKEIIIPHRKGSIRLNLEFSVLDNAHIQGFLLGTDYQRVYSIDI</sequence>
<proteinExistence type="predicted"/>
<comment type="caution">
    <text evidence="1">The sequence shown here is derived from an EMBL/GenBank/DDBJ whole genome shotgun (WGS) entry which is preliminary data.</text>
</comment>
<keyword evidence="2" id="KW-1185">Reference proteome</keyword>
<organism evidence="1 2">
    <name type="scientific">Austropuccinia psidii MF-1</name>
    <dbReference type="NCBI Taxonomy" id="1389203"/>
    <lineage>
        <taxon>Eukaryota</taxon>
        <taxon>Fungi</taxon>
        <taxon>Dikarya</taxon>
        <taxon>Basidiomycota</taxon>
        <taxon>Pucciniomycotina</taxon>
        <taxon>Pucciniomycetes</taxon>
        <taxon>Pucciniales</taxon>
        <taxon>Sphaerophragmiaceae</taxon>
        <taxon>Austropuccinia</taxon>
    </lineage>
</organism>
<reference evidence="1" key="1">
    <citation type="submission" date="2021-03" db="EMBL/GenBank/DDBJ databases">
        <title>Draft genome sequence of rust myrtle Austropuccinia psidii MF-1, a brazilian biotype.</title>
        <authorList>
            <person name="Quecine M.C."/>
            <person name="Pachon D.M.R."/>
            <person name="Bonatelli M.L."/>
            <person name="Correr F.H."/>
            <person name="Franceschini L.M."/>
            <person name="Leite T.F."/>
            <person name="Margarido G.R.A."/>
            <person name="Almeida C.A."/>
            <person name="Ferrarezi J.A."/>
            <person name="Labate C.A."/>
        </authorList>
    </citation>
    <scope>NUCLEOTIDE SEQUENCE</scope>
    <source>
        <strain evidence="1">MF-1</strain>
    </source>
</reference>
<dbReference type="Proteomes" id="UP000765509">
    <property type="component" value="Unassembled WGS sequence"/>
</dbReference>
<dbReference type="Gene3D" id="2.40.70.10">
    <property type="entry name" value="Acid Proteases"/>
    <property type="match status" value="1"/>
</dbReference>
<evidence type="ECO:0008006" key="3">
    <source>
        <dbReference type="Google" id="ProtNLM"/>
    </source>
</evidence>
<dbReference type="OrthoDB" id="2507422at2759"/>
<gene>
    <name evidence="1" type="ORF">O181_131092</name>
</gene>
<dbReference type="EMBL" id="AVOT02142807">
    <property type="protein sequence ID" value="MBW0591377.1"/>
    <property type="molecule type" value="Genomic_DNA"/>
</dbReference>
<dbReference type="AlphaFoldDB" id="A0A9Q3L515"/>